<accession>A0ABR1G104</accession>
<feature type="compositionally biased region" description="Basic and acidic residues" evidence="1">
    <location>
        <begin position="632"/>
        <end position="645"/>
    </location>
</feature>
<evidence type="ECO:0000256" key="1">
    <source>
        <dbReference type="SAM" id="MobiDB-lite"/>
    </source>
</evidence>
<evidence type="ECO:0000256" key="2">
    <source>
        <dbReference type="SAM" id="Phobius"/>
    </source>
</evidence>
<evidence type="ECO:0000313" key="4">
    <source>
        <dbReference type="Proteomes" id="UP001363151"/>
    </source>
</evidence>
<evidence type="ECO:0008006" key="5">
    <source>
        <dbReference type="Google" id="ProtNLM"/>
    </source>
</evidence>
<gene>
    <name evidence="3" type="ORF">SO694_00018355</name>
</gene>
<proteinExistence type="predicted"/>
<name>A0ABR1G104_AURAN</name>
<protein>
    <recommendedName>
        <fullName evidence="5">Nucleotide-diphospho-sugar transferase domain-containing protein</fullName>
    </recommendedName>
</protein>
<sequence>MIKRAWDRGVPVWVLMLAVLGGVAIFDSIFLRRSLPLSEPSGEAPDAAPPAVEREAAPAVWYEKTTAGEQRATKGTLDWGALERLGDLREAAAETRAGPRDSSARAEAPNAFLAPADTLKPPSQKVLAEIAARRQAALDERRDAKIAAKLEAKPPSEKRLAIASEDKRRDAKIAAAREAKPPSEKRLAIASEDKRRHAKIAKALEAKPSRLPRPAAFNSDPAQAAPLAGRTPTAPVPSDDAAWATALKPMWGFEHDPRADVVMALGFGYARTEFARFVSTLRATDYAGDIVLAAGPPEKFRNGVEAYLKGEGVLAYQFTYECYKKKRGGRRLLATPAGCVLTNWYAGGDARGPRPLAVARYEMYRAWLANYDEASWAFVFDFRDVFFQRDPFPLVDRSPSAPNLHLFAENRDVKTVGTCRFNSAWLNCWDRTLKQVYHNASVMCSGSTLGSVPAMKRYAERMLAEMDRMACWATKAATESDQGYHNFLYHTGELAALPGVRVAHHEQGRGLVNTIGAMNGFRVPAHKKGPLDTFWKIKDADGYILDWDGQYSAVVHQWDRFGKEVVGHIDRLARAYAKAKRGAEGEDGATATGRDDIRFATARDAAPGRGDVPRERPIHDARQRQHGRGRGRRGDRPPRREGDAF</sequence>
<feature type="compositionally biased region" description="Basic and acidic residues" evidence="1">
    <location>
        <begin position="611"/>
        <end position="623"/>
    </location>
</feature>
<organism evidence="3 4">
    <name type="scientific">Aureococcus anophagefferens</name>
    <name type="common">Harmful bloom alga</name>
    <dbReference type="NCBI Taxonomy" id="44056"/>
    <lineage>
        <taxon>Eukaryota</taxon>
        <taxon>Sar</taxon>
        <taxon>Stramenopiles</taxon>
        <taxon>Ochrophyta</taxon>
        <taxon>Pelagophyceae</taxon>
        <taxon>Pelagomonadales</taxon>
        <taxon>Pelagomonadaceae</taxon>
        <taxon>Aureococcus</taxon>
    </lineage>
</organism>
<reference evidence="3 4" key="1">
    <citation type="submission" date="2024-03" db="EMBL/GenBank/DDBJ databases">
        <title>Aureococcus anophagefferens CCMP1851 and Kratosvirus quantuckense: Draft genome of a second virus-susceptible host strain in the model system.</title>
        <authorList>
            <person name="Chase E."/>
            <person name="Truchon A.R."/>
            <person name="Schepens W."/>
            <person name="Wilhelm S.W."/>
        </authorList>
    </citation>
    <scope>NUCLEOTIDE SEQUENCE [LARGE SCALE GENOMIC DNA]</scope>
    <source>
        <strain evidence="3 4">CCMP1851</strain>
    </source>
</reference>
<keyword evidence="2" id="KW-0812">Transmembrane</keyword>
<feature type="region of interest" description="Disordered" evidence="1">
    <location>
        <begin position="166"/>
        <end position="194"/>
    </location>
</feature>
<keyword evidence="4" id="KW-1185">Reference proteome</keyword>
<feature type="region of interest" description="Disordered" evidence="1">
    <location>
        <begin position="209"/>
        <end position="236"/>
    </location>
</feature>
<feature type="transmembrane region" description="Helical" evidence="2">
    <location>
        <begin position="12"/>
        <end position="31"/>
    </location>
</feature>
<evidence type="ECO:0000313" key="3">
    <source>
        <dbReference type="EMBL" id="KAK7242026.1"/>
    </source>
</evidence>
<feature type="region of interest" description="Disordered" evidence="1">
    <location>
        <begin position="578"/>
        <end position="645"/>
    </location>
</feature>
<keyword evidence="2" id="KW-1133">Transmembrane helix</keyword>
<dbReference type="EMBL" id="JBBJCI010000151">
    <property type="protein sequence ID" value="KAK7242026.1"/>
    <property type="molecule type" value="Genomic_DNA"/>
</dbReference>
<dbReference type="Proteomes" id="UP001363151">
    <property type="component" value="Unassembled WGS sequence"/>
</dbReference>
<keyword evidence="2" id="KW-0472">Membrane</keyword>
<comment type="caution">
    <text evidence="3">The sequence shown here is derived from an EMBL/GenBank/DDBJ whole genome shotgun (WGS) entry which is preliminary data.</text>
</comment>